<feature type="non-terminal residue" evidence="1">
    <location>
        <position position="137"/>
    </location>
</feature>
<dbReference type="EMBL" id="JACVVK020000086">
    <property type="protein sequence ID" value="KAK7494175.1"/>
    <property type="molecule type" value="Genomic_DNA"/>
</dbReference>
<name>A0ABD0L4A9_9CAEN</name>
<proteinExistence type="predicted"/>
<dbReference type="Proteomes" id="UP001519460">
    <property type="component" value="Unassembled WGS sequence"/>
</dbReference>
<gene>
    <name evidence="1" type="ORF">BaRGS_00014648</name>
</gene>
<keyword evidence="2" id="KW-1185">Reference proteome</keyword>
<accession>A0ABD0L4A9</accession>
<evidence type="ECO:0000313" key="1">
    <source>
        <dbReference type="EMBL" id="KAK7494175.1"/>
    </source>
</evidence>
<protein>
    <submittedName>
        <fullName evidence="1">Uncharacterized protein</fullName>
    </submittedName>
</protein>
<evidence type="ECO:0000313" key="2">
    <source>
        <dbReference type="Proteomes" id="UP001519460"/>
    </source>
</evidence>
<dbReference type="AlphaFoldDB" id="A0ABD0L4A9"/>
<comment type="caution">
    <text evidence="1">The sequence shown here is derived from an EMBL/GenBank/DDBJ whole genome shotgun (WGS) entry which is preliminary data.</text>
</comment>
<sequence length="137" mass="15504">MAPDDKTRQRSAVWKQAINKIVPCGIGCQPRVQVTSPNMHFFYYGVFLTQAENEISERKLPEAQESRFTFFIPGADNNRISGADCLSLSSAECQKAALKSQKQSRLGSSLRKKLIRSRKFRVRAMYASTTSLMKRPI</sequence>
<reference evidence="1 2" key="1">
    <citation type="journal article" date="2023" name="Sci. Data">
        <title>Genome assembly of the Korean intertidal mud-creeper Batillaria attramentaria.</title>
        <authorList>
            <person name="Patra A.K."/>
            <person name="Ho P.T."/>
            <person name="Jun S."/>
            <person name="Lee S.J."/>
            <person name="Kim Y."/>
            <person name="Won Y.J."/>
        </authorList>
    </citation>
    <scope>NUCLEOTIDE SEQUENCE [LARGE SCALE GENOMIC DNA]</scope>
    <source>
        <strain evidence="1">Wonlab-2016</strain>
    </source>
</reference>
<organism evidence="1 2">
    <name type="scientific">Batillaria attramentaria</name>
    <dbReference type="NCBI Taxonomy" id="370345"/>
    <lineage>
        <taxon>Eukaryota</taxon>
        <taxon>Metazoa</taxon>
        <taxon>Spiralia</taxon>
        <taxon>Lophotrochozoa</taxon>
        <taxon>Mollusca</taxon>
        <taxon>Gastropoda</taxon>
        <taxon>Caenogastropoda</taxon>
        <taxon>Sorbeoconcha</taxon>
        <taxon>Cerithioidea</taxon>
        <taxon>Batillariidae</taxon>
        <taxon>Batillaria</taxon>
    </lineage>
</organism>